<dbReference type="InterPro" id="IPR012967">
    <property type="entry name" value="COMT_dimerisation"/>
</dbReference>
<dbReference type="CDD" id="cd02440">
    <property type="entry name" value="AdoMet_MTases"/>
    <property type="match status" value="1"/>
</dbReference>
<dbReference type="Pfam" id="PF00891">
    <property type="entry name" value="Methyltransf_2"/>
    <property type="match status" value="1"/>
</dbReference>
<evidence type="ECO:0000259" key="5">
    <source>
        <dbReference type="Pfam" id="PF08100"/>
    </source>
</evidence>
<feature type="domain" description="O-methyltransferase dimerisation" evidence="5">
    <location>
        <begin position="49"/>
        <end position="121"/>
    </location>
</feature>
<name>A0A1G8SMT1_9RHOB</name>
<evidence type="ECO:0000313" key="6">
    <source>
        <dbReference type="EMBL" id="SDJ30035.1"/>
    </source>
</evidence>
<sequence length="375" mass="40140">MADAAAPRPANGMRGVLARLIARPGFQAWAARFPLTRGMARRDGAEIFRIVQGFVEAQALASLVELDVLNRLTGGPMRVAALAAGAEMPEDRMLILCQAGAAMGLLKRRRDGRFALARKGAALLGVPGLRQMIRHHRAFYRDLEDPVALLRGGAETELAAFWPYVFGARGAVDPTVTATYSDLMADSQALVAQDTLRMVSLKNVRRLMDVGGGTGAFLSAAGRAWPGLAMTLVDLPAVLEGAGARLARAGVSDRVRLHPASFRDDPLPEGADAISLIRVLYDHRDDTVRALLAKVHDALPAGGRLIISEPMSGGDRPDPITDVYFAFYTMAMGTGRTRSADRIAELCREVGFEDIAIPRAGRPYVTSAVTCVKAA</sequence>
<feature type="domain" description="O-methyltransferase C-terminal" evidence="4">
    <location>
        <begin position="140"/>
        <end position="353"/>
    </location>
</feature>
<keyword evidence="2 6" id="KW-0808">Transferase</keyword>
<organism evidence="6 7">
    <name type="scientific">Lutimaribacter saemankumensis</name>
    <dbReference type="NCBI Taxonomy" id="490829"/>
    <lineage>
        <taxon>Bacteria</taxon>
        <taxon>Pseudomonadati</taxon>
        <taxon>Pseudomonadota</taxon>
        <taxon>Alphaproteobacteria</taxon>
        <taxon>Rhodobacterales</taxon>
        <taxon>Roseobacteraceae</taxon>
        <taxon>Lutimaribacter</taxon>
    </lineage>
</organism>
<dbReference type="Pfam" id="PF08100">
    <property type="entry name" value="Dimerisation"/>
    <property type="match status" value="1"/>
</dbReference>
<dbReference type="Gene3D" id="3.40.50.150">
    <property type="entry name" value="Vaccinia Virus protein VP39"/>
    <property type="match status" value="1"/>
</dbReference>
<dbReference type="InterPro" id="IPR036388">
    <property type="entry name" value="WH-like_DNA-bd_sf"/>
</dbReference>
<dbReference type="InterPro" id="IPR029063">
    <property type="entry name" value="SAM-dependent_MTases_sf"/>
</dbReference>
<keyword evidence="7" id="KW-1185">Reference proteome</keyword>
<dbReference type="Proteomes" id="UP000199340">
    <property type="component" value="Unassembled WGS sequence"/>
</dbReference>
<evidence type="ECO:0000256" key="2">
    <source>
        <dbReference type="ARBA" id="ARBA00022679"/>
    </source>
</evidence>
<keyword evidence="3" id="KW-0949">S-adenosyl-L-methionine</keyword>
<proteinExistence type="predicted"/>
<keyword evidence="1 6" id="KW-0489">Methyltransferase</keyword>
<dbReference type="InterPro" id="IPR001077">
    <property type="entry name" value="COMT_C"/>
</dbReference>
<evidence type="ECO:0000313" key="7">
    <source>
        <dbReference type="Proteomes" id="UP000199340"/>
    </source>
</evidence>
<dbReference type="SUPFAM" id="SSF46785">
    <property type="entry name" value="Winged helix' DNA-binding domain"/>
    <property type="match status" value="1"/>
</dbReference>
<dbReference type="InterPro" id="IPR016461">
    <property type="entry name" value="COMT-like"/>
</dbReference>
<dbReference type="GO" id="GO:0046983">
    <property type="term" value="F:protein dimerization activity"/>
    <property type="evidence" value="ECO:0007669"/>
    <property type="project" value="InterPro"/>
</dbReference>
<dbReference type="Gene3D" id="1.10.10.10">
    <property type="entry name" value="Winged helix-like DNA-binding domain superfamily/Winged helix DNA-binding domain"/>
    <property type="match status" value="1"/>
</dbReference>
<protein>
    <submittedName>
        <fullName evidence="6">Demethylspheroidene O-methyltransferase</fullName>
    </submittedName>
</protein>
<dbReference type="PANTHER" id="PTHR43712:SF2">
    <property type="entry name" value="O-METHYLTRANSFERASE CICE"/>
    <property type="match status" value="1"/>
</dbReference>
<dbReference type="PIRSF" id="PIRSF005739">
    <property type="entry name" value="O-mtase"/>
    <property type="match status" value="1"/>
</dbReference>
<gene>
    <name evidence="6" type="ORF">SAMN05421850_11243</name>
</gene>
<dbReference type="PANTHER" id="PTHR43712">
    <property type="entry name" value="PUTATIVE (AFU_ORTHOLOGUE AFUA_4G14580)-RELATED"/>
    <property type="match status" value="1"/>
</dbReference>
<dbReference type="AlphaFoldDB" id="A0A1G8SMT1"/>
<reference evidence="6 7" key="1">
    <citation type="submission" date="2016-10" db="EMBL/GenBank/DDBJ databases">
        <authorList>
            <person name="de Groot N.N."/>
        </authorList>
    </citation>
    <scope>NUCLEOTIDE SEQUENCE [LARGE SCALE GENOMIC DNA]</scope>
    <source>
        <strain evidence="6 7">DSM 28010</strain>
    </source>
</reference>
<dbReference type="InterPro" id="IPR036390">
    <property type="entry name" value="WH_DNA-bd_sf"/>
</dbReference>
<dbReference type="GO" id="GO:0032259">
    <property type="term" value="P:methylation"/>
    <property type="evidence" value="ECO:0007669"/>
    <property type="project" value="UniProtKB-KW"/>
</dbReference>
<dbReference type="SUPFAM" id="SSF53335">
    <property type="entry name" value="S-adenosyl-L-methionine-dependent methyltransferases"/>
    <property type="match status" value="1"/>
</dbReference>
<dbReference type="STRING" id="490829.SAMN05421850_11243"/>
<dbReference type="GO" id="GO:0008171">
    <property type="term" value="F:O-methyltransferase activity"/>
    <property type="evidence" value="ECO:0007669"/>
    <property type="project" value="InterPro"/>
</dbReference>
<accession>A0A1G8SMT1</accession>
<dbReference type="RefSeq" id="WP_175491522.1">
    <property type="nucleotide sequence ID" value="NZ_FNEB01000012.1"/>
</dbReference>
<dbReference type="EMBL" id="FNEB01000012">
    <property type="protein sequence ID" value="SDJ30035.1"/>
    <property type="molecule type" value="Genomic_DNA"/>
</dbReference>
<evidence type="ECO:0000259" key="4">
    <source>
        <dbReference type="Pfam" id="PF00891"/>
    </source>
</evidence>
<dbReference type="PROSITE" id="PS51683">
    <property type="entry name" value="SAM_OMT_II"/>
    <property type="match status" value="1"/>
</dbReference>
<evidence type="ECO:0000256" key="3">
    <source>
        <dbReference type="ARBA" id="ARBA00022691"/>
    </source>
</evidence>
<evidence type="ECO:0000256" key="1">
    <source>
        <dbReference type="ARBA" id="ARBA00022603"/>
    </source>
</evidence>